<dbReference type="RefSeq" id="WP_069159360.1">
    <property type="nucleotide sequence ID" value="NZ_MCGI01000008.1"/>
</dbReference>
<dbReference type="GeneID" id="93300909"/>
<dbReference type="AlphaFoldDB" id="A0A1E3A3G2"/>
<comment type="caution">
    <text evidence="2">The sequence shown here is derived from an EMBL/GenBank/DDBJ whole genome shotgun (WGS) entry which is preliminary data.</text>
</comment>
<dbReference type="Proteomes" id="UP000095003">
    <property type="component" value="Unassembled WGS sequence"/>
</dbReference>
<evidence type="ECO:0000259" key="1">
    <source>
        <dbReference type="Pfam" id="PF20247"/>
    </source>
</evidence>
<organism evidence="2 3">
    <name type="scientific">Eisenbergiella tayi</name>
    <dbReference type="NCBI Taxonomy" id="1432052"/>
    <lineage>
        <taxon>Bacteria</taxon>
        <taxon>Bacillati</taxon>
        <taxon>Bacillota</taxon>
        <taxon>Clostridia</taxon>
        <taxon>Lachnospirales</taxon>
        <taxon>Lachnospiraceae</taxon>
        <taxon>Eisenbergiella</taxon>
    </lineage>
</organism>
<proteinExistence type="predicted"/>
<evidence type="ECO:0000313" key="2">
    <source>
        <dbReference type="EMBL" id="ODM02756.1"/>
    </source>
</evidence>
<dbReference type="EMBL" id="MCGI01000008">
    <property type="protein sequence ID" value="ODM02756.1"/>
    <property type="molecule type" value="Genomic_DNA"/>
</dbReference>
<feature type="domain" description="DUF6602" evidence="1">
    <location>
        <begin position="36"/>
        <end position="136"/>
    </location>
</feature>
<dbReference type="InterPro" id="IPR046537">
    <property type="entry name" value="DUF6602"/>
</dbReference>
<accession>A0A1E3A3G2</accession>
<dbReference type="PATRIC" id="fig|1432052.3.peg.6614"/>
<dbReference type="CDD" id="cd21173">
    <property type="entry name" value="NucC-like"/>
    <property type="match status" value="1"/>
</dbReference>
<evidence type="ECO:0000313" key="3">
    <source>
        <dbReference type="Proteomes" id="UP000095003"/>
    </source>
</evidence>
<protein>
    <recommendedName>
        <fullName evidence="1">DUF6602 domain-containing protein</fullName>
    </recommendedName>
</protein>
<reference evidence="2 3" key="1">
    <citation type="submission" date="2016-07" db="EMBL/GenBank/DDBJ databases">
        <title>Characterization of isolates of Eisenbergiella tayi derived from blood cultures, using whole genome sequencing.</title>
        <authorList>
            <person name="Burdz T."/>
            <person name="Wiebe D."/>
            <person name="Huynh C."/>
            <person name="Bernard K."/>
        </authorList>
    </citation>
    <scope>NUCLEOTIDE SEQUENCE [LARGE SCALE GENOMIC DNA]</scope>
    <source>
        <strain evidence="2 3">NML 120489</strain>
    </source>
</reference>
<sequence>MEEIRKFDFADSKTVKNIINNYILTEETLVKQLYFTTSHGTTIGGFREDVWKGMFEQIIPKKFVIEKSVFIIDSEGRVSNEVDLAIFDETYTPYIFRYGRLKFIPIEAVAVVVECKSQSLNEKILKNWAESIAALKTSKKSYTRINGRIIVGEKERNATQTQTRPLRILCCLSERITNNVLENGEKQFDIIVRAPSEKSGIKIEFDPQKELLKDWYLALNHVGYEQKKEQGESVKEKIQIDDGSILGEVKLTDYQVKNEEKNISLLSFNFQFNQLLMLINNPIPFPHIAYAKMFGDIAEGAENHE</sequence>
<name>A0A1E3A3G2_9FIRM</name>
<dbReference type="Pfam" id="PF20247">
    <property type="entry name" value="DUF6602"/>
    <property type="match status" value="1"/>
</dbReference>
<gene>
    <name evidence="2" type="ORF">BEH84_05987</name>
</gene>